<dbReference type="AlphaFoldDB" id="A0A382MYE3"/>
<dbReference type="SUPFAM" id="SSF53187">
    <property type="entry name" value="Zn-dependent exopeptidases"/>
    <property type="match status" value="1"/>
</dbReference>
<dbReference type="InterPro" id="IPR008283">
    <property type="entry name" value="Peptidase_M17_N"/>
</dbReference>
<dbReference type="PANTHER" id="PTHR11963">
    <property type="entry name" value="LEUCINE AMINOPEPTIDASE-RELATED"/>
    <property type="match status" value="1"/>
</dbReference>
<proteinExistence type="inferred from homology"/>
<dbReference type="GO" id="GO:0006508">
    <property type="term" value="P:proteolysis"/>
    <property type="evidence" value="ECO:0007669"/>
    <property type="project" value="UniProtKB-KW"/>
</dbReference>
<dbReference type="InterPro" id="IPR011356">
    <property type="entry name" value="Leucine_aapep/pepB"/>
</dbReference>
<keyword evidence="4" id="KW-0378">Hydrolase</keyword>
<dbReference type="Pfam" id="PF02789">
    <property type="entry name" value="Peptidase_M17_N"/>
    <property type="match status" value="1"/>
</dbReference>
<dbReference type="Gene3D" id="3.40.220.10">
    <property type="entry name" value="Leucine Aminopeptidase, subunit E, domain 1"/>
    <property type="match status" value="1"/>
</dbReference>
<dbReference type="GO" id="GO:0005737">
    <property type="term" value="C:cytoplasm"/>
    <property type="evidence" value="ECO:0007669"/>
    <property type="project" value="InterPro"/>
</dbReference>
<dbReference type="InterPro" id="IPR043472">
    <property type="entry name" value="Macro_dom-like"/>
</dbReference>
<evidence type="ECO:0000256" key="3">
    <source>
        <dbReference type="ARBA" id="ARBA00022670"/>
    </source>
</evidence>
<evidence type="ECO:0000256" key="1">
    <source>
        <dbReference type="ARBA" id="ARBA00009528"/>
    </source>
</evidence>
<dbReference type="Pfam" id="PF00883">
    <property type="entry name" value="Peptidase_M17"/>
    <property type="match status" value="1"/>
</dbReference>
<sequence>MAHISSVNTTQKQWNEIDAGLVAVGIFEDKSLTPLAETIDEISGGQITLAIDMGDVRGKAGEAHSFYAEGKRILLLGLGKKDKLDGVAVRRAAGKVSRTAITKNVDSIATECLCINCEHCQSVGEGLVLGSYQFLDYKTKEKDNFELKSATVLGCDSDEVAKGAAIGNAVCFARDLANHPGNVTTPSRLAEAAGEIAQEGSMDLTVLDRDEFTEMGMGGLAGVAQGTDEPPKFIILEYMNGG</sequence>
<evidence type="ECO:0000256" key="2">
    <source>
        <dbReference type="ARBA" id="ARBA00022438"/>
    </source>
</evidence>
<organism evidence="7">
    <name type="scientific">marine metagenome</name>
    <dbReference type="NCBI Taxonomy" id="408172"/>
    <lineage>
        <taxon>unclassified sequences</taxon>
        <taxon>metagenomes</taxon>
        <taxon>ecological metagenomes</taxon>
    </lineage>
</organism>
<feature type="non-terminal residue" evidence="7">
    <location>
        <position position="242"/>
    </location>
</feature>
<dbReference type="PANTHER" id="PTHR11963:SF23">
    <property type="entry name" value="CYTOSOL AMINOPEPTIDASE"/>
    <property type="match status" value="1"/>
</dbReference>
<feature type="domain" description="Cytosol aminopeptidase" evidence="5">
    <location>
        <begin position="172"/>
        <end position="240"/>
    </location>
</feature>
<evidence type="ECO:0000259" key="5">
    <source>
        <dbReference type="Pfam" id="PF00883"/>
    </source>
</evidence>
<reference evidence="7" key="1">
    <citation type="submission" date="2018-05" db="EMBL/GenBank/DDBJ databases">
        <authorList>
            <person name="Lanie J.A."/>
            <person name="Ng W.-L."/>
            <person name="Kazmierczak K.M."/>
            <person name="Andrzejewski T.M."/>
            <person name="Davidsen T.M."/>
            <person name="Wayne K.J."/>
            <person name="Tettelin H."/>
            <person name="Glass J.I."/>
            <person name="Rusch D."/>
            <person name="Podicherti R."/>
            <person name="Tsui H.-C.T."/>
            <person name="Winkler M.E."/>
        </authorList>
    </citation>
    <scope>NUCLEOTIDE SEQUENCE</scope>
</reference>
<dbReference type="EMBL" id="UINC01095983">
    <property type="protein sequence ID" value="SVC52492.1"/>
    <property type="molecule type" value="Genomic_DNA"/>
</dbReference>
<evidence type="ECO:0000313" key="7">
    <source>
        <dbReference type="EMBL" id="SVC52492.1"/>
    </source>
</evidence>
<name>A0A382MYE3_9ZZZZ</name>
<dbReference type="GO" id="GO:0070006">
    <property type="term" value="F:metalloaminopeptidase activity"/>
    <property type="evidence" value="ECO:0007669"/>
    <property type="project" value="InterPro"/>
</dbReference>
<gene>
    <name evidence="7" type="ORF">METZ01_LOCUS305346</name>
</gene>
<feature type="domain" description="Peptidase M17 leucyl aminopeptidase N-terminal" evidence="6">
    <location>
        <begin position="23"/>
        <end position="140"/>
    </location>
</feature>
<protein>
    <recommendedName>
        <fullName evidence="8">Cytosol aminopeptidase domain-containing protein</fullName>
    </recommendedName>
</protein>
<keyword evidence="3" id="KW-0645">Protease</keyword>
<evidence type="ECO:0000256" key="4">
    <source>
        <dbReference type="ARBA" id="ARBA00022801"/>
    </source>
</evidence>
<accession>A0A382MYE3</accession>
<dbReference type="Gene3D" id="3.40.630.10">
    <property type="entry name" value="Zn peptidases"/>
    <property type="match status" value="1"/>
</dbReference>
<evidence type="ECO:0000259" key="6">
    <source>
        <dbReference type="Pfam" id="PF02789"/>
    </source>
</evidence>
<keyword evidence="2" id="KW-0031">Aminopeptidase</keyword>
<dbReference type="GO" id="GO:0030145">
    <property type="term" value="F:manganese ion binding"/>
    <property type="evidence" value="ECO:0007669"/>
    <property type="project" value="InterPro"/>
</dbReference>
<comment type="similarity">
    <text evidence="1">Belongs to the peptidase M17 family.</text>
</comment>
<dbReference type="InterPro" id="IPR000819">
    <property type="entry name" value="Peptidase_M17_C"/>
</dbReference>
<dbReference type="SUPFAM" id="SSF52949">
    <property type="entry name" value="Macro domain-like"/>
    <property type="match status" value="1"/>
</dbReference>
<evidence type="ECO:0008006" key="8">
    <source>
        <dbReference type="Google" id="ProtNLM"/>
    </source>
</evidence>